<dbReference type="OrthoDB" id="10261782at2759"/>
<dbReference type="Proteomes" id="UP000319257">
    <property type="component" value="Unassembled WGS sequence"/>
</dbReference>
<dbReference type="PANTHER" id="PTHR35204:SF1">
    <property type="entry name" value="ENTEROTOXIN"/>
    <property type="match status" value="1"/>
</dbReference>
<proteinExistence type="predicted"/>
<dbReference type="STRING" id="1093900.A0A507B587"/>
<evidence type="ECO:0000256" key="2">
    <source>
        <dbReference type="SAM" id="SignalP"/>
    </source>
</evidence>
<protein>
    <submittedName>
        <fullName evidence="3">Uncharacterized protein</fullName>
    </submittedName>
</protein>
<evidence type="ECO:0000313" key="4">
    <source>
        <dbReference type="Proteomes" id="UP000319257"/>
    </source>
</evidence>
<feature type="region of interest" description="Disordered" evidence="1">
    <location>
        <begin position="263"/>
        <end position="283"/>
    </location>
</feature>
<organism evidence="3 4">
    <name type="scientific">Thyridium curvatum</name>
    <dbReference type="NCBI Taxonomy" id="1093900"/>
    <lineage>
        <taxon>Eukaryota</taxon>
        <taxon>Fungi</taxon>
        <taxon>Dikarya</taxon>
        <taxon>Ascomycota</taxon>
        <taxon>Pezizomycotina</taxon>
        <taxon>Sordariomycetes</taxon>
        <taxon>Sordariomycetidae</taxon>
        <taxon>Thyridiales</taxon>
        <taxon>Thyridiaceae</taxon>
        <taxon>Thyridium</taxon>
    </lineage>
</organism>
<dbReference type="EMBL" id="SKBQ01000011">
    <property type="protein sequence ID" value="TPX18285.1"/>
    <property type="molecule type" value="Genomic_DNA"/>
</dbReference>
<feature type="signal peptide" evidence="2">
    <location>
        <begin position="1"/>
        <end position="23"/>
    </location>
</feature>
<feature type="region of interest" description="Disordered" evidence="1">
    <location>
        <begin position="102"/>
        <end position="169"/>
    </location>
</feature>
<dbReference type="InParanoid" id="A0A507B587"/>
<gene>
    <name evidence="3" type="ORF">E0L32_002794</name>
</gene>
<reference evidence="3 4" key="1">
    <citation type="submission" date="2019-06" db="EMBL/GenBank/DDBJ databases">
        <title>Draft genome sequence of the filamentous fungus Phialemoniopsis curvata isolated from diesel fuel.</title>
        <authorList>
            <person name="Varaljay V.A."/>
            <person name="Lyon W.J."/>
            <person name="Crouch A.L."/>
            <person name="Drake C.E."/>
            <person name="Hollomon J.M."/>
            <person name="Nadeau L.J."/>
            <person name="Nunn H.S."/>
            <person name="Stevenson B.S."/>
            <person name="Bojanowski C.L."/>
            <person name="Crookes-Goodson W.J."/>
        </authorList>
    </citation>
    <scope>NUCLEOTIDE SEQUENCE [LARGE SCALE GENOMIC DNA]</scope>
    <source>
        <strain evidence="3 4">D216</strain>
    </source>
</reference>
<sequence>MASCQSLLLATLSILACSPTSSAATPAVRPSPEDARGNANRVFNAVHSAMRQWGSSIHHNGMSFFPATIPAGVWLYHGGHQEDAVTGMEWLAFEIEHAESFARPAPAPPPSDGPRQPPQTLLRRRMTSPNQSPLVQQQQQDFDDDDDDDNDRRSSSSSRPRRPFRDGYLHTYRVTRPQRMLYIDGMSGAKSPLGTLDSQDELLRNRTGSGGFDEWPRAGALCDLARAWELDGVVRMEAGFEVIKCDFADGSLDLVSVARRPPWRPAYGDDDDGGDGDDDDDDGWALDQMEYLRAVSQRYWGITASRVALDQSRMVSALFYPVNLTNPEAVSNPALPRMVSVPWEELDAIKNDVAEAMAAASWQGTTTSGLDWQGVTDMVVSRYADRLRFIAERTTTLEDVRADVNGLLDTFINYATAAAADDAQTPDLVAARRRCSRHYLDPVRSAVTTWQDELIRIALEAVTSRICTDLFAVRAILSESGATGGEGERGGVDHQLARARARVRGLMTWLDWAEWRKCGACEPSQVCFVAVWPYGDAEDHFSPSCLNKTQLEGRHGYWRFDRRGRG</sequence>
<dbReference type="FunCoup" id="A0A507B587">
    <property type="interactions" value="13"/>
</dbReference>
<accession>A0A507B587</accession>
<dbReference type="RefSeq" id="XP_030999996.1">
    <property type="nucleotide sequence ID" value="XM_031137023.1"/>
</dbReference>
<comment type="caution">
    <text evidence="3">The sequence shown here is derived from an EMBL/GenBank/DDBJ whole genome shotgun (WGS) entry which is preliminary data.</text>
</comment>
<evidence type="ECO:0000313" key="3">
    <source>
        <dbReference type="EMBL" id="TPX18285.1"/>
    </source>
</evidence>
<keyword evidence="4" id="KW-1185">Reference proteome</keyword>
<name>A0A507B587_9PEZI</name>
<dbReference type="PANTHER" id="PTHR35204">
    <property type="entry name" value="YALI0A21131P"/>
    <property type="match status" value="1"/>
</dbReference>
<dbReference type="GeneID" id="41970241"/>
<dbReference type="AlphaFoldDB" id="A0A507B587"/>
<feature type="chain" id="PRO_5021489168" evidence="2">
    <location>
        <begin position="24"/>
        <end position="566"/>
    </location>
</feature>
<evidence type="ECO:0000256" key="1">
    <source>
        <dbReference type="SAM" id="MobiDB-lite"/>
    </source>
</evidence>
<feature type="compositionally biased region" description="Acidic residues" evidence="1">
    <location>
        <begin position="268"/>
        <end position="283"/>
    </location>
</feature>
<feature type="compositionally biased region" description="Pro residues" evidence="1">
    <location>
        <begin position="105"/>
        <end position="117"/>
    </location>
</feature>
<dbReference type="InterPro" id="IPR038921">
    <property type="entry name" value="YOR389W-like"/>
</dbReference>
<keyword evidence="2" id="KW-0732">Signal</keyword>